<evidence type="ECO:0000313" key="3">
    <source>
        <dbReference type="EMBL" id="EAT83473.2"/>
    </source>
</evidence>
<dbReference type="InParanoid" id="Q0UG33"/>
<feature type="region of interest" description="Disordered" evidence="1">
    <location>
        <begin position="1278"/>
        <end position="1422"/>
    </location>
</feature>
<gene>
    <name evidence="3" type="ORF">SNOG_09281</name>
</gene>
<feature type="region of interest" description="Disordered" evidence="1">
    <location>
        <begin position="1"/>
        <end position="118"/>
    </location>
</feature>
<evidence type="ECO:0000313" key="4">
    <source>
        <dbReference type="Proteomes" id="UP000001055"/>
    </source>
</evidence>
<feature type="region of interest" description="Disordered" evidence="1">
    <location>
        <begin position="549"/>
        <end position="576"/>
    </location>
</feature>
<accession>Q0UG33</accession>
<dbReference type="GO" id="GO:0006406">
    <property type="term" value="P:mRNA export from nucleus"/>
    <property type="evidence" value="ECO:0000318"/>
    <property type="project" value="GO_Central"/>
</dbReference>
<feature type="compositionally biased region" description="Polar residues" evidence="1">
    <location>
        <begin position="1"/>
        <end position="25"/>
    </location>
</feature>
<protein>
    <recommendedName>
        <fullName evidence="2">SAC3/GANP/THP3 conserved domain-containing protein</fullName>
    </recommendedName>
</protein>
<dbReference type="STRING" id="321614.Q0UG33"/>
<dbReference type="KEGG" id="pno:SNOG_09281"/>
<dbReference type="GO" id="GO:0005634">
    <property type="term" value="C:nucleus"/>
    <property type="evidence" value="ECO:0000318"/>
    <property type="project" value="GO_Central"/>
</dbReference>
<dbReference type="GeneID" id="5976480"/>
<feature type="compositionally biased region" description="Acidic residues" evidence="1">
    <location>
        <begin position="1344"/>
        <end position="1358"/>
    </location>
</feature>
<feature type="compositionally biased region" description="Acidic residues" evidence="1">
    <location>
        <begin position="1370"/>
        <end position="1389"/>
    </location>
</feature>
<dbReference type="PANTHER" id="PTHR12436:SF3">
    <property type="entry name" value="GERMINAL-CENTER ASSOCIATED NUCLEAR PROTEIN"/>
    <property type="match status" value="1"/>
</dbReference>
<evidence type="ECO:0000256" key="1">
    <source>
        <dbReference type="SAM" id="MobiDB-lite"/>
    </source>
</evidence>
<dbReference type="Pfam" id="PF03399">
    <property type="entry name" value="SAC3_GANP"/>
    <property type="match status" value="1"/>
</dbReference>
<dbReference type="EMBL" id="CH445338">
    <property type="protein sequence ID" value="EAT83473.2"/>
    <property type="molecule type" value="Genomic_DNA"/>
</dbReference>
<feature type="region of interest" description="Disordered" evidence="1">
    <location>
        <begin position="590"/>
        <end position="744"/>
    </location>
</feature>
<dbReference type="PANTHER" id="PTHR12436">
    <property type="entry name" value="80 KDA MCM3-ASSOCIATED PROTEIN"/>
    <property type="match status" value="1"/>
</dbReference>
<feature type="compositionally biased region" description="Polar residues" evidence="1">
    <location>
        <begin position="41"/>
        <end position="69"/>
    </location>
</feature>
<dbReference type="InterPro" id="IPR005062">
    <property type="entry name" value="SAC3/GANP/THP3_conserved"/>
</dbReference>
<feature type="compositionally biased region" description="Acidic residues" evidence="1">
    <location>
        <begin position="1283"/>
        <end position="1326"/>
    </location>
</feature>
<feature type="compositionally biased region" description="Polar residues" evidence="1">
    <location>
        <begin position="644"/>
        <end position="657"/>
    </location>
</feature>
<evidence type="ECO:0000259" key="2">
    <source>
        <dbReference type="Pfam" id="PF03399"/>
    </source>
</evidence>
<feature type="compositionally biased region" description="Polar residues" evidence="1">
    <location>
        <begin position="1035"/>
        <end position="1048"/>
    </location>
</feature>
<dbReference type="eggNOG" id="KOG1860">
    <property type="taxonomic scope" value="Eukaryota"/>
</dbReference>
<feature type="compositionally biased region" description="Polar residues" evidence="1">
    <location>
        <begin position="1131"/>
        <end position="1153"/>
    </location>
</feature>
<dbReference type="GO" id="GO:0070390">
    <property type="term" value="C:transcription export complex 2"/>
    <property type="evidence" value="ECO:0000318"/>
    <property type="project" value="GO_Central"/>
</dbReference>
<dbReference type="Gene3D" id="1.25.40.990">
    <property type="match status" value="1"/>
</dbReference>
<feature type="compositionally biased region" description="Basic and acidic residues" evidence="1">
    <location>
        <begin position="549"/>
        <end position="564"/>
    </location>
</feature>
<feature type="compositionally biased region" description="Acidic residues" evidence="1">
    <location>
        <begin position="1413"/>
        <end position="1422"/>
    </location>
</feature>
<feature type="compositionally biased region" description="Low complexity" evidence="1">
    <location>
        <begin position="692"/>
        <end position="704"/>
    </location>
</feature>
<dbReference type="Proteomes" id="UP000001055">
    <property type="component" value="Unassembled WGS sequence"/>
</dbReference>
<feature type="compositionally biased region" description="Low complexity" evidence="1">
    <location>
        <begin position="717"/>
        <end position="744"/>
    </location>
</feature>
<dbReference type="VEuPathDB" id="FungiDB:JI435_092810"/>
<feature type="compositionally biased region" description="Low complexity" evidence="1">
    <location>
        <begin position="757"/>
        <end position="777"/>
    </location>
</feature>
<feature type="region of interest" description="Disordered" evidence="1">
    <location>
        <begin position="1078"/>
        <end position="1153"/>
    </location>
</feature>
<feature type="compositionally biased region" description="Polar residues" evidence="1">
    <location>
        <begin position="101"/>
        <end position="118"/>
    </location>
</feature>
<feature type="compositionally biased region" description="Polar residues" evidence="1">
    <location>
        <begin position="670"/>
        <end position="685"/>
    </location>
</feature>
<proteinExistence type="predicted"/>
<feature type="region of interest" description="Disordered" evidence="1">
    <location>
        <begin position="938"/>
        <end position="1056"/>
    </location>
</feature>
<dbReference type="HOGENOM" id="CLU_252307_0_0_1"/>
<organism evidence="3 4">
    <name type="scientific">Phaeosphaeria nodorum (strain SN15 / ATCC MYA-4574 / FGSC 10173)</name>
    <name type="common">Glume blotch fungus</name>
    <name type="synonym">Parastagonospora nodorum</name>
    <dbReference type="NCBI Taxonomy" id="321614"/>
    <lineage>
        <taxon>Eukaryota</taxon>
        <taxon>Fungi</taxon>
        <taxon>Dikarya</taxon>
        <taxon>Ascomycota</taxon>
        <taxon>Pezizomycotina</taxon>
        <taxon>Dothideomycetes</taxon>
        <taxon>Pleosporomycetidae</taxon>
        <taxon>Pleosporales</taxon>
        <taxon>Pleosporineae</taxon>
        <taxon>Phaeosphaeriaceae</taxon>
        <taxon>Parastagonospora</taxon>
    </lineage>
</organism>
<sequence>MTATRNPQPATCNLQPSNTRANMSTPRGGRGGERGRGSRGNTYTRGTAGRSRSNGAPTDNNTERPTQQIYARGGSRGANRGGAARGTTTTTTTAAPRGRGNHSNFTAPTASSFGGLNSTPFSQDDYAKRLEHIRTSRPKLRERFIQEGRMNPEGQMRLSDSVKLYGLCTDMCPEYERVRRIVEDDVKPPECPNLAQTPETEHLPRKQRIPDESRMVKAYTRSAAGMDVELVSEIRSPPTCLKTLDYLMQRLDNDAFDFLHSWIWDRTRSIRKDLRTQRIESKSDINILLTCLERSARFFILSAHQMARSQRDDYVHQQDVEQLNQTITSLNERYADNRRINYPSENEAEFFAYRLVLAPLFSKSQYENDLQALPDHLRKNTRVKTAIVIHRAINAVILDKSSSFNQAQANWKKLWSLIKSSRVSYLMACAAEFSFQRVRHTILDTLWRAYRYGNQSRPQTIESWTVAKLRETMAFDTDAETVEFCEMFGFQFNSVDGGPVFLDVTARGFSKDSLDLVKGKDQIFSQGIVEEKRKGRAFSAVVQGMSVQEAERRSLMSGSSREETNGETTNGETEDDTSLFVPEARSAQSNVFTQPKSSFGPPTTNPFLPKTAVESNPTTPKPNPFLPSQQAAPVSGAAAKPNPFLSQPPASTQSSAGSAVGAARPGLFNPSENSIKFASSDTATTPFAGVSQPNPFQPAAPANATRSATNGTPPPAFSFSSTPATQATPATTTSTPPSANTSTFVFPGLNEAALKASTPTPSFSFTPAGSPAPAASSLQDAEKQKAEEETRRQKQAADAEAQRQREQAELARRAEQQRIEAEQQRQRLQEEERNRQLREAQQAQMREQEERLARQHALDNGYQTLAENVMFDVNEGLMIQFVENLIQTTAAQVIAADRQEKLQKLREKQEAVADAMAHQRTLRLQRAVMVKLLARVEKKRRDQQVRDRRKRLREQKAKMANTDEAASDLPTPTESEGQPDRLETGATFRKPQAPASARRARRTEERRGTSNSQQNGAPELAMQAQQPAARAVLTPVSTNSSQTSNAGYSDSYRKSTAPIDRTETDWFSLRAEGYDPSTLRKRQFDTTIDEDQQDIESKRPKMSPSTEPSPVPQATSTADRRARLEAIGQQFRRSTGSPQAATASSPFNGRSSLGKSASTLIEQAKQVLARSKPSPPSVQHDFGRSVPNLNIHRRTMSAQTSVLGRSMGARNDRPAYWNRPSRFVPKECYGQGANAVRDYRIKYGLSSPANTRPNSIEPVVSASSPISTQMSYAPVNSYTQEQYSEEESSGIEIVDVDAEEENPGATEEEENSATTEEEYDSDDEGDEQLHRRQSHPKMYRQTEYDEDGDSPMPDDQDDGGYVNGQYADDALVDYEGYTEDSDADSDSDSETQFAQHVKPAQKKATPPPTGGNCEEDAIELSD</sequence>
<dbReference type="GO" id="GO:0005737">
    <property type="term" value="C:cytoplasm"/>
    <property type="evidence" value="ECO:0000318"/>
    <property type="project" value="GO_Central"/>
</dbReference>
<dbReference type="RefSeq" id="XP_001799579.1">
    <property type="nucleotide sequence ID" value="XM_001799527.1"/>
</dbReference>
<feature type="compositionally biased region" description="Gly residues" evidence="1">
    <location>
        <begin position="74"/>
        <end position="84"/>
    </location>
</feature>
<dbReference type="InterPro" id="IPR045107">
    <property type="entry name" value="SAC3/GANP/THP3"/>
</dbReference>
<feature type="compositionally biased region" description="Basic and acidic residues" evidence="1">
    <location>
        <begin position="780"/>
        <end position="838"/>
    </location>
</feature>
<feature type="domain" description="SAC3/GANP/THP3 conserved" evidence="2">
    <location>
        <begin position="171"/>
        <end position="493"/>
    </location>
</feature>
<feature type="compositionally biased region" description="Low complexity" evidence="1">
    <location>
        <begin position="85"/>
        <end position="98"/>
    </location>
</feature>
<name>Q0UG33_PHANO</name>
<feature type="compositionally biased region" description="Polar residues" evidence="1">
    <location>
        <begin position="1103"/>
        <end position="1117"/>
    </location>
</feature>
<feature type="region of interest" description="Disordered" evidence="1">
    <location>
        <begin position="1166"/>
        <end position="1185"/>
    </location>
</feature>
<reference evidence="4" key="1">
    <citation type="journal article" date="2007" name="Plant Cell">
        <title>Dothideomycete-plant interactions illuminated by genome sequencing and EST analysis of the wheat pathogen Stagonospora nodorum.</title>
        <authorList>
            <person name="Hane J.K."/>
            <person name="Lowe R.G."/>
            <person name="Solomon P.S."/>
            <person name="Tan K.C."/>
            <person name="Schoch C.L."/>
            <person name="Spatafora J.W."/>
            <person name="Crous P.W."/>
            <person name="Kodira C."/>
            <person name="Birren B.W."/>
            <person name="Galagan J.E."/>
            <person name="Torriani S.F."/>
            <person name="McDonald B.A."/>
            <person name="Oliver R.P."/>
        </authorList>
    </citation>
    <scope>NUCLEOTIDE SEQUENCE [LARGE SCALE GENOMIC DNA]</scope>
    <source>
        <strain evidence="4">SN15 / ATCC MYA-4574 / FGSC 10173</strain>
    </source>
</reference>
<feature type="compositionally biased region" description="Polar residues" evidence="1">
    <location>
        <begin position="590"/>
        <end position="606"/>
    </location>
</feature>
<feature type="region of interest" description="Disordered" evidence="1">
    <location>
        <begin position="757"/>
        <end position="848"/>
    </location>
</feature>